<dbReference type="KEGG" id="smag:AN936_02795"/>
<dbReference type="PROSITE" id="PS01173">
    <property type="entry name" value="LIPASE_GDXG_HIS"/>
    <property type="match status" value="1"/>
</dbReference>
<feature type="domain" description="Alpha/beta hydrolase fold-3" evidence="3">
    <location>
        <begin position="111"/>
        <end position="315"/>
    </location>
</feature>
<dbReference type="SUPFAM" id="SSF53474">
    <property type="entry name" value="alpha/beta-Hydrolases"/>
    <property type="match status" value="1"/>
</dbReference>
<dbReference type="GO" id="GO:0016787">
    <property type="term" value="F:hydrolase activity"/>
    <property type="evidence" value="ECO:0007669"/>
    <property type="project" value="UniProtKB-KW"/>
</dbReference>
<dbReference type="ESTHER" id="sphmc-a0a0n9ujk2">
    <property type="family name" value="Hormone-sensitive_lipase_like"/>
</dbReference>
<proteinExistence type="inferred from homology"/>
<dbReference type="EMBL" id="CP012700">
    <property type="protein sequence ID" value="ALH79333.1"/>
    <property type="molecule type" value="Genomic_DNA"/>
</dbReference>
<sequence>MRRPSCRRILVWAVRHQTPVGQARCLLISMSSRRFNHQRMPMLDPDIAAFTGQPQEMPPLTPELIPMMRANMAMMAAAMPGTDIDHVANLDADGVPVRFYRPASDTPLPLLVFLHGGGWMFGDLDTHDAMTRHLAAASSCAVLGVDYRLAPEHKFPAGLDDAMTALDWARRSAGDLGCDPARIALGGESAGGNLTAAATLRLRAENKPQPLFQLLIHPATDLSFSLPSFAEVGAPGLSKNYLDACREFYLGSGSVADPFVSPLRAERLDGLAPAIVLTASEDPLRDDGEYYAAALVRAGVETLARRLPGLPHGFQFLPITIPAVAAANDLIGGLVRRYFANQ</sequence>
<organism evidence="4 5">
    <name type="scientific">Sphingopyxis macrogoltabida</name>
    <name type="common">Sphingomonas macrogoltabidus</name>
    <dbReference type="NCBI Taxonomy" id="33050"/>
    <lineage>
        <taxon>Bacteria</taxon>
        <taxon>Pseudomonadati</taxon>
        <taxon>Pseudomonadota</taxon>
        <taxon>Alphaproteobacteria</taxon>
        <taxon>Sphingomonadales</taxon>
        <taxon>Sphingomonadaceae</taxon>
        <taxon>Sphingopyxis</taxon>
    </lineage>
</organism>
<evidence type="ECO:0000313" key="5">
    <source>
        <dbReference type="Proteomes" id="UP000058074"/>
    </source>
</evidence>
<protein>
    <recommendedName>
        <fullName evidence="3">Alpha/beta hydrolase fold-3 domain-containing protein</fullName>
    </recommendedName>
</protein>
<dbReference type="InterPro" id="IPR050300">
    <property type="entry name" value="GDXG_lipolytic_enzyme"/>
</dbReference>
<keyword evidence="2" id="KW-0378">Hydrolase</keyword>
<dbReference type="Pfam" id="PF07859">
    <property type="entry name" value="Abhydrolase_3"/>
    <property type="match status" value="1"/>
</dbReference>
<evidence type="ECO:0000313" key="4">
    <source>
        <dbReference type="EMBL" id="ALH79333.1"/>
    </source>
</evidence>
<dbReference type="InterPro" id="IPR013094">
    <property type="entry name" value="AB_hydrolase_3"/>
</dbReference>
<accession>A0A0N9UJK2</accession>
<gene>
    <name evidence="4" type="ORF">AN936_02795</name>
</gene>
<name>A0A0N9UJK2_SPHMC</name>
<evidence type="ECO:0000256" key="2">
    <source>
        <dbReference type="ARBA" id="ARBA00022801"/>
    </source>
</evidence>
<reference evidence="4 5" key="1">
    <citation type="journal article" date="2015" name="Genome Announc.">
        <title>Complete Genome Sequence of Polypropylene Glycol- and Polyethylene Glycol-Degrading Sphingopyxis macrogoltabida Strain EY-1.</title>
        <authorList>
            <person name="Ohtsubo Y."/>
            <person name="Nagata Y."/>
            <person name="Numata M."/>
            <person name="Tsuchikane K."/>
            <person name="Hosoyama A."/>
            <person name="Yamazoe A."/>
            <person name="Tsuda M."/>
            <person name="Fujita N."/>
            <person name="Kawai F."/>
        </authorList>
    </citation>
    <scope>NUCLEOTIDE SEQUENCE [LARGE SCALE GENOMIC DNA]</scope>
    <source>
        <strain evidence="4 5">EY-1</strain>
    </source>
</reference>
<evidence type="ECO:0000259" key="3">
    <source>
        <dbReference type="Pfam" id="PF07859"/>
    </source>
</evidence>
<dbReference type="Proteomes" id="UP000058074">
    <property type="component" value="Chromosome"/>
</dbReference>
<dbReference type="Gene3D" id="3.40.50.1820">
    <property type="entry name" value="alpha/beta hydrolase"/>
    <property type="match status" value="1"/>
</dbReference>
<dbReference type="InterPro" id="IPR002168">
    <property type="entry name" value="Lipase_GDXG_HIS_AS"/>
</dbReference>
<dbReference type="AlphaFoldDB" id="A0A0N9UJK2"/>
<comment type="similarity">
    <text evidence="1">Belongs to the 'GDXG' lipolytic enzyme family.</text>
</comment>
<dbReference type="PATRIC" id="fig|33050.5.peg.583"/>
<evidence type="ECO:0000256" key="1">
    <source>
        <dbReference type="ARBA" id="ARBA00010515"/>
    </source>
</evidence>
<dbReference type="PANTHER" id="PTHR48081">
    <property type="entry name" value="AB HYDROLASE SUPERFAMILY PROTEIN C4A8.06C"/>
    <property type="match status" value="1"/>
</dbReference>
<dbReference type="InterPro" id="IPR029058">
    <property type="entry name" value="AB_hydrolase_fold"/>
</dbReference>
<dbReference type="PANTHER" id="PTHR48081:SF8">
    <property type="entry name" value="ALPHA_BETA HYDROLASE FOLD-3 DOMAIN-CONTAINING PROTEIN-RELATED"/>
    <property type="match status" value="1"/>
</dbReference>